<dbReference type="Gene3D" id="2.60.40.10">
    <property type="entry name" value="Immunoglobulins"/>
    <property type="match status" value="1"/>
</dbReference>
<comment type="caution">
    <text evidence="3">The sequence shown here is derived from an EMBL/GenBank/DDBJ whole genome shotgun (WGS) entry which is preliminary data.</text>
</comment>
<dbReference type="PROSITE" id="PS50093">
    <property type="entry name" value="PKD"/>
    <property type="match status" value="1"/>
</dbReference>
<evidence type="ECO:0000313" key="4">
    <source>
        <dbReference type="Proteomes" id="UP000249046"/>
    </source>
</evidence>
<dbReference type="InterPro" id="IPR011042">
    <property type="entry name" value="6-blade_b-propeller_TolB-like"/>
</dbReference>
<dbReference type="InterPro" id="IPR000601">
    <property type="entry name" value="PKD_dom"/>
</dbReference>
<dbReference type="Pfam" id="PF07995">
    <property type="entry name" value="GSDH"/>
    <property type="match status" value="2"/>
</dbReference>
<dbReference type="EMBL" id="QFPO01000015">
    <property type="protein sequence ID" value="PZQ11682.1"/>
    <property type="molecule type" value="Genomic_DNA"/>
</dbReference>
<reference evidence="3 4" key="1">
    <citation type="submission" date="2017-08" db="EMBL/GenBank/DDBJ databases">
        <title>Infants hospitalized years apart are colonized by the same room-sourced microbial strains.</title>
        <authorList>
            <person name="Brooks B."/>
            <person name="Olm M.R."/>
            <person name="Firek B.A."/>
            <person name="Baker R."/>
            <person name="Thomas B.C."/>
            <person name="Morowitz M.J."/>
            <person name="Banfield J.F."/>
        </authorList>
    </citation>
    <scope>NUCLEOTIDE SEQUENCE [LARGE SCALE GENOMIC DNA]</scope>
    <source>
        <strain evidence="3">S2_005_003_R2_42</strain>
    </source>
</reference>
<protein>
    <submittedName>
        <fullName evidence="3">Sugar dehydrogenase</fullName>
    </submittedName>
</protein>
<dbReference type="InterPro" id="IPR013783">
    <property type="entry name" value="Ig-like_fold"/>
</dbReference>
<feature type="chain" id="PRO_5016067602" evidence="1">
    <location>
        <begin position="21"/>
        <end position="568"/>
    </location>
</feature>
<name>A0A2W5K2W0_9GAMM</name>
<feature type="signal peptide" evidence="1">
    <location>
        <begin position="1"/>
        <end position="20"/>
    </location>
</feature>
<sequence>MKSQPSVAVLLALAPAVACAQTYPSGFRQTHVLTGLSTPTQARFAHDGRIYIAEKSGRIRVFDNLLDTTPQLVADVGADVHDYHDRGLLGLALDPHFPERPYLYVLYTHNGGLFDDRPPRWPLANCPNPPGATSQGGGCVVSGRLDRLTIVDGKAVATQVLIEDWFQQFPSHSIGSVHFGADGYLYAGGGDGASYNWGDWGQHGNPAWPDRRSPANQGGALRAQGLEIAEAYTDRVWLNGTIVRVDPATGAAAPGNPLAPPRGADAQAARIIAYGLRNPFRFTIRPGTSEVWIGDVGANTWEEINVLPAVGPDAALRNFGWPCFEGRLHNTLYAARPICTTLYGGDDSGGRTPVTAPWYAYAHTGSNAISGLAFYQGGGYPADYAGALFFADYNANRIRVIKDGDGDGLPDAPADGTAPLFADGGSSLAVDLMTGPGGDLFFLNVGEGRLTRVSYNLDPGQPNLAPSAAIALAAGQTYAGEPRTVGFSAANSVDLDTGDTLDVAWDLDDDGAFDDGTGLEASAAFETPGEHRVGVRVSDDRGGSDVARMTVLVTDPVIFADGFDPPKR</sequence>
<dbReference type="Pfam" id="PF18911">
    <property type="entry name" value="PKD_4"/>
    <property type="match status" value="1"/>
</dbReference>
<dbReference type="PANTHER" id="PTHR19328:SF13">
    <property type="entry name" value="HIPL1 PROTEIN"/>
    <property type="match status" value="1"/>
</dbReference>
<dbReference type="SUPFAM" id="SSF50952">
    <property type="entry name" value="Soluble quinoprotein glucose dehydrogenase"/>
    <property type="match status" value="1"/>
</dbReference>
<organism evidence="3 4">
    <name type="scientific">Rhodanobacter denitrificans</name>
    <dbReference type="NCBI Taxonomy" id="666685"/>
    <lineage>
        <taxon>Bacteria</taxon>
        <taxon>Pseudomonadati</taxon>
        <taxon>Pseudomonadota</taxon>
        <taxon>Gammaproteobacteria</taxon>
        <taxon>Lysobacterales</taxon>
        <taxon>Rhodanobacteraceae</taxon>
        <taxon>Rhodanobacter</taxon>
    </lineage>
</organism>
<evidence type="ECO:0000313" key="3">
    <source>
        <dbReference type="EMBL" id="PZQ11682.1"/>
    </source>
</evidence>
<evidence type="ECO:0000259" key="2">
    <source>
        <dbReference type="PROSITE" id="PS50093"/>
    </source>
</evidence>
<evidence type="ECO:0000256" key="1">
    <source>
        <dbReference type="SAM" id="SignalP"/>
    </source>
</evidence>
<dbReference type="Proteomes" id="UP000249046">
    <property type="component" value="Unassembled WGS sequence"/>
</dbReference>
<feature type="domain" description="PKD" evidence="2">
    <location>
        <begin position="497"/>
        <end position="554"/>
    </location>
</feature>
<dbReference type="AlphaFoldDB" id="A0A2W5K2W0"/>
<dbReference type="InterPro" id="IPR035986">
    <property type="entry name" value="PKD_dom_sf"/>
</dbReference>
<keyword evidence="1" id="KW-0732">Signal</keyword>
<dbReference type="SUPFAM" id="SSF49299">
    <property type="entry name" value="PKD domain"/>
    <property type="match status" value="1"/>
</dbReference>
<dbReference type="InterPro" id="IPR012938">
    <property type="entry name" value="Glc/Sorbosone_DH"/>
</dbReference>
<dbReference type="Gene3D" id="2.120.10.30">
    <property type="entry name" value="TolB, C-terminal domain"/>
    <property type="match status" value="1"/>
</dbReference>
<dbReference type="InterPro" id="IPR011041">
    <property type="entry name" value="Quinoprot_gluc/sorb_DH_b-prop"/>
</dbReference>
<gene>
    <name evidence="3" type="ORF">DI564_14320</name>
</gene>
<dbReference type="PANTHER" id="PTHR19328">
    <property type="entry name" value="HEDGEHOG-INTERACTING PROTEIN"/>
    <property type="match status" value="1"/>
</dbReference>
<proteinExistence type="predicted"/>
<accession>A0A2W5K2W0</accession>